<protein>
    <recommendedName>
        <fullName evidence="1">Reverse transcriptase Ty1/copia-type domain-containing protein</fullName>
    </recommendedName>
</protein>
<keyword evidence="3" id="KW-1185">Reference proteome</keyword>
<dbReference type="Pfam" id="PF07727">
    <property type="entry name" value="RVT_2"/>
    <property type="match status" value="1"/>
</dbReference>
<reference evidence="2" key="1">
    <citation type="submission" date="2022-12" db="EMBL/GenBank/DDBJ databases">
        <title>Draft genome assemblies for two species of Escallonia (Escalloniales).</title>
        <authorList>
            <person name="Chanderbali A."/>
            <person name="Dervinis C."/>
            <person name="Anghel I."/>
            <person name="Soltis D."/>
            <person name="Soltis P."/>
            <person name="Zapata F."/>
        </authorList>
    </citation>
    <scope>NUCLEOTIDE SEQUENCE</scope>
    <source>
        <strain evidence="2">UCBG64.0493</strain>
        <tissue evidence="2">Leaf</tissue>
    </source>
</reference>
<evidence type="ECO:0000313" key="3">
    <source>
        <dbReference type="Proteomes" id="UP001188597"/>
    </source>
</evidence>
<comment type="caution">
    <text evidence="2">The sequence shown here is derived from an EMBL/GenBank/DDBJ whole genome shotgun (WGS) entry which is preliminary data.</text>
</comment>
<organism evidence="2 3">
    <name type="scientific">Escallonia herrerae</name>
    <dbReference type="NCBI Taxonomy" id="1293975"/>
    <lineage>
        <taxon>Eukaryota</taxon>
        <taxon>Viridiplantae</taxon>
        <taxon>Streptophyta</taxon>
        <taxon>Embryophyta</taxon>
        <taxon>Tracheophyta</taxon>
        <taxon>Spermatophyta</taxon>
        <taxon>Magnoliopsida</taxon>
        <taxon>eudicotyledons</taxon>
        <taxon>Gunneridae</taxon>
        <taxon>Pentapetalae</taxon>
        <taxon>asterids</taxon>
        <taxon>campanulids</taxon>
        <taxon>Escalloniales</taxon>
        <taxon>Escalloniaceae</taxon>
        <taxon>Escallonia</taxon>
    </lineage>
</organism>
<dbReference type="Proteomes" id="UP001188597">
    <property type="component" value="Unassembled WGS sequence"/>
</dbReference>
<name>A0AA88X830_9ASTE</name>
<sequence>MNKEFEMKDINEMSYFLEVKVKQLEYEIFMSQKKYAEKILSRFRMKDCNPVAIPAETGMELRVDSNQKSVNPALYKNMVESLMYLTFTRPDITYAVGLVNRYMKRPKQDHFIAAKRILRYVRDSDYGRDLDDRKGKSGYEFHIRSAIFSWKTAVVAIFTFTDQMLVHFRFVKVEVDGIEVAEPGDDRAVTLVMVSLSPFMVNVWDGSWREMLQW</sequence>
<dbReference type="EMBL" id="JAVXUP010000126">
    <property type="protein sequence ID" value="KAK3037255.1"/>
    <property type="molecule type" value="Genomic_DNA"/>
</dbReference>
<accession>A0AA88X830</accession>
<evidence type="ECO:0000313" key="2">
    <source>
        <dbReference type="EMBL" id="KAK3037255.1"/>
    </source>
</evidence>
<proteinExistence type="predicted"/>
<dbReference type="PANTHER" id="PTHR11439:SF515">
    <property type="entry name" value="GAG-POL POLYPROTEIN"/>
    <property type="match status" value="1"/>
</dbReference>
<dbReference type="InterPro" id="IPR013103">
    <property type="entry name" value="RVT_2"/>
</dbReference>
<feature type="domain" description="Reverse transcriptase Ty1/copia-type" evidence="1">
    <location>
        <begin position="1"/>
        <end position="56"/>
    </location>
</feature>
<dbReference type="PANTHER" id="PTHR11439">
    <property type="entry name" value="GAG-POL-RELATED RETROTRANSPOSON"/>
    <property type="match status" value="1"/>
</dbReference>
<gene>
    <name evidence="2" type="ORF">RJ639_029667</name>
</gene>
<dbReference type="AlphaFoldDB" id="A0AA88X830"/>
<evidence type="ECO:0000259" key="1">
    <source>
        <dbReference type="Pfam" id="PF07727"/>
    </source>
</evidence>